<feature type="compositionally biased region" description="Polar residues" evidence="1">
    <location>
        <begin position="14"/>
        <end position="30"/>
    </location>
</feature>
<feature type="non-terminal residue" evidence="2">
    <location>
        <position position="1"/>
    </location>
</feature>
<keyword evidence="3" id="KW-1185">Reference proteome</keyword>
<reference evidence="2" key="1">
    <citation type="journal article" date="2020" name="bioRxiv">
        <title>Whole genome comparisons of ergot fungi reveals the divergence and evolution of species within the genus Claviceps are the result of varying mechanisms driving genome evolution and host range expansion.</title>
        <authorList>
            <person name="Wyka S.A."/>
            <person name="Mondo S.J."/>
            <person name="Liu M."/>
            <person name="Dettman J."/>
            <person name="Nalam V."/>
            <person name="Broders K.D."/>
        </authorList>
    </citation>
    <scope>NUCLEOTIDE SEQUENCE</scope>
    <source>
        <strain evidence="2">CCC 602</strain>
    </source>
</reference>
<organism evidence="2 3">
    <name type="scientific">Claviceps pusilla</name>
    <dbReference type="NCBI Taxonomy" id="123648"/>
    <lineage>
        <taxon>Eukaryota</taxon>
        <taxon>Fungi</taxon>
        <taxon>Dikarya</taxon>
        <taxon>Ascomycota</taxon>
        <taxon>Pezizomycotina</taxon>
        <taxon>Sordariomycetes</taxon>
        <taxon>Hypocreomycetidae</taxon>
        <taxon>Hypocreales</taxon>
        <taxon>Clavicipitaceae</taxon>
        <taxon>Claviceps</taxon>
    </lineage>
</organism>
<evidence type="ECO:0000313" key="2">
    <source>
        <dbReference type="EMBL" id="KAG6017916.1"/>
    </source>
</evidence>
<sequence>MSAPAPQLLLRKASGSSNATVDQPSDQANVRQRARRTEGNGSASKSGKGKGALDKQTPSK</sequence>
<dbReference type="Proteomes" id="UP000748025">
    <property type="component" value="Unassembled WGS sequence"/>
</dbReference>
<comment type="caution">
    <text evidence="2">The sequence shown here is derived from an EMBL/GenBank/DDBJ whole genome shotgun (WGS) entry which is preliminary data.</text>
</comment>
<proteinExistence type="predicted"/>
<accession>A0A9P7NIW4</accession>
<name>A0A9P7NIW4_9HYPO</name>
<protein>
    <submittedName>
        <fullName evidence="2">Uncharacterized protein</fullName>
    </submittedName>
</protein>
<dbReference type="AlphaFoldDB" id="A0A9P7NIW4"/>
<gene>
    <name evidence="2" type="ORF">E4U43_008305</name>
</gene>
<evidence type="ECO:0000256" key="1">
    <source>
        <dbReference type="SAM" id="MobiDB-lite"/>
    </source>
</evidence>
<evidence type="ECO:0000313" key="3">
    <source>
        <dbReference type="Proteomes" id="UP000748025"/>
    </source>
</evidence>
<dbReference type="EMBL" id="SRPW01000088">
    <property type="protein sequence ID" value="KAG6017916.1"/>
    <property type="molecule type" value="Genomic_DNA"/>
</dbReference>
<feature type="region of interest" description="Disordered" evidence="1">
    <location>
        <begin position="1"/>
        <end position="60"/>
    </location>
</feature>